<dbReference type="GO" id="GO:0004519">
    <property type="term" value="F:endonuclease activity"/>
    <property type="evidence" value="ECO:0007669"/>
    <property type="project" value="UniProtKB-KW"/>
</dbReference>
<dbReference type="InterPro" id="IPR029060">
    <property type="entry name" value="PIN-like_dom_sf"/>
</dbReference>
<dbReference type="EMBL" id="JACHBT010000002">
    <property type="protein sequence ID" value="MBB6503626.1"/>
    <property type="molecule type" value="Genomic_DNA"/>
</dbReference>
<feature type="binding site" evidence="8">
    <location>
        <position position="6"/>
    </location>
    <ligand>
        <name>Mg(2+)</name>
        <dbReference type="ChEBI" id="CHEBI:18420"/>
    </ligand>
</feature>
<dbReference type="EC" id="3.1.-.-" evidence="8"/>
<dbReference type="Gene3D" id="3.40.50.1010">
    <property type="entry name" value="5'-nuclease"/>
    <property type="match status" value="1"/>
</dbReference>
<reference evidence="10 11" key="1">
    <citation type="submission" date="2020-08" db="EMBL/GenBank/DDBJ databases">
        <title>The Agave Microbiome: Exploring the role of microbial communities in plant adaptations to desert environments.</title>
        <authorList>
            <person name="Partida-Martinez L.P."/>
        </authorList>
    </citation>
    <scope>NUCLEOTIDE SEQUENCE [LARGE SCALE GENOMIC DNA]</scope>
    <source>
        <strain evidence="10 11">AS3.13</strain>
    </source>
</reference>
<dbReference type="GO" id="GO:0016787">
    <property type="term" value="F:hydrolase activity"/>
    <property type="evidence" value="ECO:0007669"/>
    <property type="project" value="UniProtKB-KW"/>
</dbReference>
<evidence type="ECO:0000256" key="6">
    <source>
        <dbReference type="ARBA" id="ARBA00022842"/>
    </source>
</evidence>
<evidence type="ECO:0000256" key="4">
    <source>
        <dbReference type="ARBA" id="ARBA00022723"/>
    </source>
</evidence>
<dbReference type="PANTHER" id="PTHR33653:SF1">
    <property type="entry name" value="RIBONUCLEASE VAPC2"/>
    <property type="match status" value="1"/>
</dbReference>
<name>A0A7X0MM09_9SPHN</name>
<evidence type="ECO:0000313" key="11">
    <source>
        <dbReference type="Proteomes" id="UP000522313"/>
    </source>
</evidence>
<dbReference type="Pfam" id="PF01850">
    <property type="entry name" value="PIN"/>
    <property type="match status" value="1"/>
</dbReference>
<dbReference type="PANTHER" id="PTHR33653">
    <property type="entry name" value="RIBONUCLEASE VAPC2"/>
    <property type="match status" value="1"/>
</dbReference>
<dbReference type="GO" id="GO:0000287">
    <property type="term" value="F:magnesium ion binding"/>
    <property type="evidence" value="ECO:0007669"/>
    <property type="project" value="UniProtKB-UniRule"/>
</dbReference>
<keyword evidence="6 8" id="KW-0460">Magnesium</keyword>
<evidence type="ECO:0000256" key="3">
    <source>
        <dbReference type="ARBA" id="ARBA00022722"/>
    </source>
</evidence>
<comment type="function">
    <text evidence="8">Toxic component of a toxin-antitoxin (TA) system. An RNase.</text>
</comment>
<dbReference type="AlphaFoldDB" id="A0A7X0MM09"/>
<keyword evidence="5 8" id="KW-0378">Hydrolase</keyword>
<evidence type="ECO:0000259" key="9">
    <source>
        <dbReference type="Pfam" id="PF01850"/>
    </source>
</evidence>
<keyword evidence="10" id="KW-0255">Endonuclease</keyword>
<dbReference type="GO" id="GO:0090729">
    <property type="term" value="F:toxin activity"/>
    <property type="evidence" value="ECO:0007669"/>
    <property type="project" value="UniProtKB-KW"/>
</dbReference>
<keyword evidence="2 8" id="KW-1277">Toxin-antitoxin system</keyword>
<gene>
    <name evidence="8" type="primary">vapC</name>
    <name evidence="10" type="ORF">F4693_000579</name>
</gene>
<protein>
    <recommendedName>
        <fullName evidence="8">Ribonuclease VapC</fullName>
        <shortName evidence="8">RNase VapC</shortName>
        <ecNumber evidence="8">3.1.-.-</ecNumber>
    </recommendedName>
    <alternativeName>
        <fullName evidence="8">Toxin VapC</fullName>
    </alternativeName>
</protein>
<reference evidence="10 11" key="2">
    <citation type="submission" date="2020-08" db="EMBL/GenBank/DDBJ databases">
        <authorList>
            <person name="Partida-Martinez L."/>
            <person name="Huntemann M."/>
            <person name="Clum A."/>
            <person name="Wang J."/>
            <person name="Palaniappan K."/>
            <person name="Ritter S."/>
            <person name="Chen I.-M."/>
            <person name="Stamatis D."/>
            <person name="Reddy T."/>
            <person name="O'Malley R."/>
            <person name="Daum C."/>
            <person name="Shapiro N."/>
            <person name="Ivanova N."/>
            <person name="Kyrpides N."/>
            <person name="Woyke T."/>
        </authorList>
    </citation>
    <scope>NUCLEOTIDE SEQUENCE [LARGE SCALE GENOMIC DNA]</scope>
    <source>
        <strain evidence="10 11">AS3.13</strain>
    </source>
</reference>
<evidence type="ECO:0000256" key="5">
    <source>
        <dbReference type="ARBA" id="ARBA00022801"/>
    </source>
</evidence>
<evidence type="ECO:0000256" key="1">
    <source>
        <dbReference type="ARBA" id="ARBA00001946"/>
    </source>
</evidence>
<evidence type="ECO:0000256" key="7">
    <source>
        <dbReference type="ARBA" id="ARBA00038093"/>
    </source>
</evidence>
<dbReference type="InterPro" id="IPR022907">
    <property type="entry name" value="VapC_family"/>
</dbReference>
<dbReference type="Proteomes" id="UP000522313">
    <property type="component" value="Unassembled WGS sequence"/>
</dbReference>
<comment type="caution">
    <text evidence="10">The sequence shown here is derived from an EMBL/GenBank/DDBJ whole genome shotgun (WGS) entry which is preliminary data.</text>
</comment>
<sequence length="125" mass="13890">MTFMLDANIIIALLGGGPDVLRERVEACRPGDIAISSIAFAEVALGSWNGKRPSLIVLDQLPRLFEIVPFDLLAARIYAQLKFRRRSFDMLIAAHALSLGLTLVTNNERDFAGIPDLRIENWTQP</sequence>
<dbReference type="InterPro" id="IPR002716">
    <property type="entry name" value="PIN_dom"/>
</dbReference>
<dbReference type="HAMAP" id="MF_00265">
    <property type="entry name" value="VapC_Nob1"/>
    <property type="match status" value="1"/>
</dbReference>
<organism evidence="10 11">
    <name type="scientific">Sphingomonas endophytica</name>
    <dbReference type="NCBI Taxonomy" id="869719"/>
    <lineage>
        <taxon>Bacteria</taxon>
        <taxon>Pseudomonadati</taxon>
        <taxon>Pseudomonadota</taxon>
        <taxon>Alphaproteobacteria</taxon>
        <taxon>Sphingomonadales</taxon>
        <taxon>Sphingomonadaceae</taxon>
        <taxon>Sphingomonas</taxon>
    </lineage>
</organism>
<accession>A0A7X0MM09</accession>
<feature type="domain" description="PIN" evidence="9">
    <location>
        <begin position="4"/>
        <end position="113"/>
    </location>
</feature>
<evidence type="ECO:0000256" key="8">
    <source>
        <dbReference type="HAMAP-Rule" id="MF_00265"/>
    </source>
</evidence>
<evidence type="ECO:0000313" key="10">
    <source>
        <dbReference type="EMBL" id="MBB6503626.1"/>
    </source>
</evidence>
<dbReference type="SUPFAM" id="SSF88723">
    <property type="entry name" value="PIN domain-like"/>
    <property type="match status" value="1"/>
</dbReference>
<proteinExistence type="inferred from homology"/>
<keyword evidence="4 8" id="KW-0479">Metal-binding</keyword>
<keyword evidence="3 8" id="KW-0540">Nuclease</keyword>
<dbReference type="GO" id="GO:0004540">
    <property type="term" value="F:RNA nuclease activity"/>
    <property type="evidence" value="ECO:0007669"/>
    <property type="project" value="InterPro"/>
</dbReference>
<dbReference type="InterPro" id="IPR050556">
    <property type="entry name" value="Type_II_TA_system_RNase"/>
</dbReference>
<evidence type="ECO:0000256" key="2">
    <source>
        <dbReference type="ARBA" id="ARBA00022649"/>
    </source>
</evidence>
<comment type="similarity">
    <text evidence="7 8">Belongs to the PINc/VapC protein family.</text>
</comment>
<comment type="cofactor">
    <cofactor evidence="1 8">
        <name>Mg(2+)</name>
        <dbReference type="ChEBI" id="CHEBI:18420"/>
    </cofactor>
</comment>
<feature type="binding site" evidence="8">
    <location>
        <position position="89"/>
    </location>
    <ligand>
        <name>Mg(2+)</name>
        <dbReference type="ChEBI" id="CHEBI:18420"/>
    </ligand>
</feature>
<keyword evidence="8" id="KW-0800">Toxin</keyword>
<dbReference type="CDD" id="cd18736">
    <property type="entry name" value="PIN_CcVapC1-like"/>
    <property type="match status" value="1"/>
</dbReference>